<dbReference type="Proteomes" id="UP000231407">
    <property type="component" value="Unassembled WGS sequence"/>
</dbReference>
<keyword evidence="4" id="KW-0804">Transcription</keyword>
<dbReference type="AlphaFoldDB" id="A0A2M7ARQ9"/>
<dbReference type="GO" id="GO:0045892">
    <property type="term" value="P:negative regulation of DNA-templated transcription"/>
    <property type="evidence" value="ECO:0007669"/>
    <property type="project" value="InterPro"/>
</dbReference>
<organism evidence="5 6">
    <name type="scientific">Candidatus Shapirobacteria bacterium CG06_land_8_20_14_3_00_40_12</name>
    <dbReference type="NCBI Taxonomy" id="1974881"/>
    <lineage>
        <taxon>Bacteria</taxon>
        <taxon>Candidatus Shapironibacteriota</taxon>
    </lineage>
</organism>
<evidence type="ECO:0000256" key="1">
    <source>
        <dbReference type="ARBA" id="ARBA00011046"/>
    </source>
</evidence>
<protein>
    <recommendedName>
        <fullName evidence="7">CopY family transcriptional regulator</fullName>
    </recommendedName>
</protein>
<dbReference type="SUPFAM" id="SSF46785">
    <property type="entry name" value="Winged helix' DNA-binding domain"/>
    <property type="match status" value="1"/>
</dbReference>
<comment type="caution">
    <text evidence="5">The sequence shown here is derived from an EMBL/GenBank/DDBJ whole genome shotgun (WGS) entry which is preliminary data.</text>
</comment>
<dbReference type="GO" id="GO:0003677">
    <property type="term" value="F:DNA binding"/>
    <property type="evidence" value="ECO:0007669"/>
    <property type="project" value="UniProtKB-KW"/>
</dbReference>
<evidence type="ECO:0000256" key="2">
    <source>
        <dbReference type="ARBA" id="ARBA00023015"/>
    </source>
</evidence>
<proteinExistence type="inferred from homology"/>
<dbReference type="Gene3D" id="1.10.10.10">
    <property type="entry name" value="Winged helix-like DNA-binding domain superfamily/Winged helix DNA-binding domain"/>
    <property type="match status" value="1"/>
</dbReference>
<dbReference type="InterPro" id="IPR036388">
    <property type="entry name" value="WH-like_DNA-bd_sf"/>
</dbReference>
<gene>
    <name evidence="5" type="ORF">COS78_02970</name>
</gene>
<dbReference type="Pfam" id="PF03965">
    <property type="entry name" value="Penicillinase_R"/>
    <property type="match status" value="1"/>
</dbReference>
<evidence type="ECO:0000256" key="4">
    <source>
        <dbReference type="ARBA" id="ARBA00023163"/>
    </source>
</evidence>
<dbReference type="EMBL" id="PEWA01000040">
    <property type="protein sequence ID" value="PIU73317.1"/>
    <property type="molecule type" value="Genomic_DNA"/>
</dbReference>
<name>A0A2M7ARQ9_9BACT</name>
<keyword evidence="2" id="KW-0805">Transcription regulation</keyword>
<evidence type="ECO:0008006" key="7">
    <source>
        <dbReference type="Google" id="ProtNLM"/>
    </source>
</evidence>
<evidence type="ECO:0000256" key="3">
    <source>
        <dbReference type="ARBA" id="ARBA00023125"/>
    </source>
</evidence>
<dbReference type="InterPro" id="IPR005650">
    <property type="entry name" value="BlaI_family"/>
</dbReference>
<evidence type="ECO:0000313" key="6">
    <source>
        <dbReference type="Proteomes" id="UP000231407"/>
    </source>
</evidence>
<evidence type="ECO:0000313" key="5">
    <source>
        <dbReference type="EMBL" id="PIU73317.1"/>
    </source>
</evidence>
<accession>A0A2M7ARQ9</accession>
<reference evidence="6" key="1">
    <citation type="submission" date="2017-09" db="EMBL/GenBank/DDBJ databases">
        <title>Depth-based differentiation of microbial function through sediment-hosted aquifers and enrichment of novel symbionts in the deep terrestrial subsurface.</title>
        <authorList>
            <person name="Probst A.J."/>
            <person name="Ladd B."/>
            <person name="Jarett J.K."/>
            <person name="Geller-Mcgrath D.E."/>
            <person name="Sieber C.M.K."/>
            <person name="Emerson J.B."/>
            <person name="Anantharaman K."/>
            <person name="Thomas B.C."/>
            <person name="Malmstrom R."/>
            <person name="Stieglmeier M."/>
            <person name="Klingl A."/>
            <person name="Woyke T."/>
            <person name="Ryan C.M."/>
            <person name="Banfield J.F."/>
        </authorList>
    </citation>
    <scope>NUCLEOTIDE SEQUENCE [LARGE SCALE GENOMIC DNA]</scope>
</reference>
<comment type="similarity">
    <text evidence="1">Belongs to the BlaI transcriptional regulatory family.</text>
</comment>
<dbReference type="InterPro" id="IPR036390">
    <property type="entry name" value="WH_DNA-bd_sf"/>
</dbReference>
<keyword evidence="3" id="KW-0238">DNA-binding</keyword>
<sequence length="121" mass="13767">MKTEPFGPLEQKVMDILWISSIPLKPLDVLHQLKGDYAYTTIMTILKRLADKGVVRRKMSGKAYQYFPCSCKEKFIKKNLSGIINGLVNSYGQVAIANFVDVIKNNKKDLGLLKKYLKSQK</sequence>